<evidence type="ECO:0000313" key="2">
    <source>
        <dbReference type="EMBL" id="AYV86083.1"/>
    </source>
</evidence>
<feature type="transmembrane region" description="Helical" evidence="1">
    <location>
        <begin position="259"/>
        <end position="279"/>
    </location>
</feature>
<reference evidence="2" key="1">
    <citation type="submission" date="2018-10" db="EMBL/GenBank/DDBJ databases">
        <title>Hidden diversity of soil giant viruses.</title>
        <authorList>
            <person name="Schulz F."/>
            <person name="Alteio L."/>
            <person name="Goudeau D."/>
            <person name="Ryan E.M."/>
            <person name="Malmstrom R.R."/>
            <person name="Blanchard J."/>
            <person name="Woyke T."/>
        </authorList>
    </citation>
    <scope>NUCLEOTIDE SEQUENCE</scope>
    <source>
        <strain evidence="2">SOV1</strain>
    </source>
</reference>
<gene>
    <name evidence="2" type="ORF">Solivirus5_11</name>
</gene>
<evidence type="ECO:0000256" key="1">
    <source>
        <dbReference type="SAM" id="Phobius"/>
    </source>
</evidence>
<organism evidence="2">
    <name type="scientific">Solivirus sp</name>
    <dbReference type="NCBI Taxonomy" id="2487772"/>
    <lineage>
        <taxon>Viruses</taxon>
        <taxon>Pithoviruses</taxon>
    </lineage>
</organism>
<keyword evidence="1" id="KW-1133">Transmembrane helix</keyword>
<accession>A0A3G5AJJ0</accession>
<dbReference type="EMBL" id="MK072493">
    <property type="protein sequence ID" value="AYV86083.1"/>
    <property type="molecule type" value="Genomic_DNA"/>
</dbReference>
<keyword evidence="1" id="KW-0472">Membrane</keyword>
<sequence length="280" mass="32520">MLKRIYDRLFEARKSLSKTQETQQKKRVSIQEPDHILLQSINSEYVLKSNRIKEIVGRLIKSDQLRDRVDLHEKECFELIDIFDLGREKRELLLNLTVILRGLFIYQEYEILTVGSFLFGAFYKFECNHKELYICLSLSGLERESKIFGNFFYFESEKEYISSTDKLNELLSSTTYVFIKEPEIKFLPIVSKNNVTKIQLEGMYESAEEGTLVHSEKGADESVVIIDSSTSKEVVAVESPDDSVVILKRAEEILTDNQAYLILVGIALIILFILLILWYM</sequence>
<proteinExistence type="predicted"/>
<name>A0A3G5AJJ0_9VIRU</name>
<protein>
    <submittedName>
        <fullName evidence="2">Uncharacterized protein</fullName>
    </submittedName>
</protein>
<keyword evidence="1" id="KW-0812">Transmembrane</keyword>